<keyword evidence="2" id="KW-0378">Hydrolase</keyword>
<evidence type="ECO:0000256" key="2">
    <source>
        <dbReference type="ARBA" id="ARBA00022801"/>
    </source>
</evidence>
<dbReference type="GO" id="GO:0016810">
    <property type="term" value="F:hydrolase activity, acting on carbon-nitrogen (but not peptide) bonds"/>
    <property type="evidence" value="ECO:0007669"/>
    <property type="project" value="InterPro"/>
</dbReference>
<organism evidence="4">
    <name type="scientific">bioreactor metagenome</name>
    <dbReference type="NCBI Taxonomy" id="1076179"/>
    <lineage>
        <taxon>unclassified sequences</taxon>
        <taxon>metagenomes</taxon>
        <taxon>ecological metagenomes</taxon>
    </lineage>
</organism>
<dbReference type="GO" id="GO:0046872">
    <property type="term" value="F:metal ion binding"/>
    <property type="evidence" value="ECO:0007669"/>
    <property type="project" value="UniProtKB-KW"/>
</dbReference>
<comment type="caution">
    <text evidence="4">The sequence shown here is derived from an EMBL/GenBank/DDBJ whole genome shotgun (WGS) entry which is preliminary data.</text>
</comment>
<feature type="domain" description="NodB homology" evidence="3">
    <location>
        <begin position="110"/>
        <end position="294"/>
    </location>
</feature>
<gene>
    <name evidence="4" type="ORF">SDC9_93627</name>
</gene>
<sequence>MRRFAAVLTLTFVLAALASCCPAPGMQRGQSRVRTSTPPSGTEQAVVLLETQTPVPTQAPERNQKPAFDAPWWQQRNRELEESMERYRPHASKEQITKDISRMTIDPDKPMVALSFDDGPIAGVTDQILNILQKYNARATFFVCGWRFAEEKNREMIRRMAALGCEIGNHTWSHANISEENYVAVRYEIESTNDAVFEATGLRPRCFRPPGGVNGYDATRVTREDNMYIVLWSQSGNVNEFDPKRIAQNVDKQIVDGKELHAGDVILLHDTHECMVDAVKIIVPKLIAEGYQLVTVWELLNCSGIPLVPGELYQN</sequence>
<dbReference type="Pfam" id="PF01522">
    <property type="entry name" value="Polysacc_deac_1"/>
    <property type="match status" value="1"/>
</dbReference>
<dbReference type="Gene3D" id="3.20.20.370">
    <property type="entry name" value="Glycoside hydrolase/deacetylase"/>
    <property type="match status" value="1"/>
</dbReference>
<keyword evidence="1" id="KW-0479">Metal-binding</keyword>
<dbReference type="PANTHER" id="PTHR10587">
    <property type="entry name" value="GLYCOSYL TRANSFERASE-RELATED"/>
    <property type="match status" value="1"/>
</dbReference>
<dbReference type="EMBL" id="VSSQ01011476">
    <property type="protein sequence ID" value="MPM46920.1"/>
    <property type="molecule type" value="Genomic_DNA"/>
</dbReference>
<dbReference type="PANTHER" id="PTHR10587:SF133">
    <property type="entry name" value="CHITIN DEACETYLASE 1-RELATED"/>
    <property type="match status" value="1"/>
</dbReference>
<dbReference type="InterPro" id="IPR011330">
    <property type="entry name" value="Glyco_hydro/deAcase_b/a-brl"/>
</dbReference>
<evidence type="ECO:0000256" key="1">
    <source>
        <dbReference type="ARBA" id="ARBA00022723"/>
    </source>
</evidence>
<dbReference type="AlphaFoldDB" id="A0A645A143"/>
<evidence type="ECO:0000259" key="3">
    <source>
        <dbReference type="PROSITE" id="PS51677"/>
    </source>
</evidence>
<dbReference type="InterPro" id="IPR050248">
    <property type="entry name" value="Polysacc_deacetylase_ArnD"/>
</dbReference>
<protein>
    <recommendedName>
        <fullName evidence="3">NodB homology domain-containing protein</fullName>
    </recommendedName>
</protein>
<proteinExistence type="predicted"/>
<accession>A0A645A143</accession>
<dbReference type="PROSITE" id="PS51257">
    <property type="entry name" value="PROKAR_LIPOPROTEIN"/>
    <property type="match status" value="1"/>
</dbReference>
<dbReference type="SUPFAM" id="SSF88713">
    <property type="entry name" value="Glycoside hydrolase/deacetylase"/>
    <property type="match status" value="1"/>
</dbReference>
<reference evidence="4" key="1">
    <citation type="submission" date="2019-08" db="EMBL/GenBank/DDBJ databases">
        <authorList>
            <person name="Kucharzyk K."/>
            <person name="Murdoch R.W."/>
            <person name="Higgins S."/>
            <person name="Loffler F."/>
        </authorList>
    </citation>
    <scope>NUCLEOTIDE SEQUENCE</scope>
</reference>
<dbReference type="GO" id="GO:0005975">
    <property type="term" value="P:carbohydrate metabolic process"/>
    <property type="evidence" value="ECO:0007669"/>
    <property type="project" value="InterPro"/>
</dbReference>
<name>A0A645A143_9ZZZZ</name>
<dbReference type="PROSITE" id="PS51677">
    <property type="entry name" value="NODB"/>
    <property type="match status" value="1"/>
</dbReference>
<evidence type="ECO:0000313" key="4">
    <source>
        <dbReference type="EMBL" id="MPM46920.1"/>
    </source>
</evidence>
<dbReference type="GO" id="GO:0016020">
    <property type="term" value="C:membrane"/>
    <property type="evidence" value="ECO:0007669"/>
    <property type="project" value="TreeGrafter"/>
</dbReference>
<dbReference type="InterPro" id="IPR002509">
    <property type="entry name" value="NODB_dom"/>
</dbReference>